<sequence length="198" mass="23643">MRLSQSIILIILIVLSSCRTSKTVTSYEKVKNGKDLDNVSLISLNDFANLWCYNRRIQKIDLNTREIYKDNQFTYFGNPKLGATKLKWTFFKVCTDTLVERFPNYEEFYGSELYDFMWSEVIPKEDIELWNYNRTIHQNELRPNCPNKKNRAIHKYTLSDTKVILTMTWEIECEELKTLKNKLYKASYDLISKQFEKL</sequence>
<evidence type="ECO:0008006" key="3">
    <source>
        <dbReference type="Google" id="ProtNLM"/>
    </source>
</evidence>
<dbReference type="Proteomes" id="UP000708576">
    <property type="component" value="Unassembled WGS sequence"/>
</dbReference>
<reference evidence="1 2" key="1">
    <citation type="journal article" date="2015" name="Int. J. Syst. Evol. Microbiol.">
        <title>Carboxylicivirga linearis sp. nov., isolated from a sea cucumber culture pond.</title>
        <authorList>
            <person name="Wang F.Q."/>
            <person name="Zhou Y.X."/>
            <person name="Lin X.Z."/>
            <person name="Chen G.J."/>
            <person name="Du Z.J."/>
        </authorList>
    </citation>
    <scope>NUCLEOTIDE SEQUENCE [LARGE SCALE GENOMIC DNA]</scope>
    <source>
        <strain evidence="1 2">FB218</strain>
    </source>
</reference>
<protein>
    <recommendedName>
        <fullName evidence="3">Lipoprotein</fullName>
    </recommendedName>
</protein>
<evidence type="ECO:0000313" key="1">
    <source>
        <dbReference type="EMBL" id="MBS2101281.1"/>
    </source>
</evidence>
<gene>
    <name evidence="1" type="ORF">KEM10_23550</name>
</gene>
<dbReference type="PROSITE" id="PS51257">
    <property type="entry name" value="PROKAR_LIPOPROTEIN"/>
    <property type="match status" value="1"/>
</dbReference>
<name>A0ABS5K449_9BACT</name>
<organism evidence="1 2">
    <name type="scientific">Carboxylicivirga linearis</name>
    <dbReference type="NCBI Taxonomy" id="1628157"/>
    <lineage>
        <taxon>Bacteria</taxon>
        <taxon>Pseudomonadati</taxon>
        <taxon>Bacteroidota</taxon>
        <taxon>Bacteroidia</taxon>
        <taxon>Marinilabiliales</taxon>
        <taxon>Marinilabiliaceae</taxon>
        <taxon>Carboxylicivirga</taxon>
    </lineage>
</organism>
<dbReference type="RefSeq" id="WP_212220763.1">
    <property type="nucleotide sequence ID" value="NZ_JAGUCO010000071.1"/>
</dbReference>
<keyword evidence="2" id="KW-1185">Reference proteome</keyword>
<dbReference type="EMBL" id="JAGUCO010000071">
    <property type="protein sequence ID" value="MBS2101281.1"/>
    <property type="molecule type" value="Genomic_DNA"/>
</dbReference>
<proteinExistence type="predicted"/>
<accession>A0ABS5K449</accession>
<evidence type="ECO:0000313" key="2">
    <source>
        <dbReference type="Proteomes" id="UP000708576"/>
    </source>
</evidence>
<comment type="caution">
    <text evidence="1">The sequence shown here is derived from an EMBL/GenBank/DDBJ whole genome shotgun (WGS) entry which is preliminary data.</text>
</comment>